<organism evidence="1">
    <name type="scientific">freshwater metagenome</name>
    <dbReference type="NCBI Taxonomy" id="449393"/>
    <lineage>
        <taxon>unclassified sequences</taxon>
        <taxon>metagenomes</taxon>
        <taxon>ecological metagenomes</taxon>
    </lineage>
</organism>
<proteinExistence type="predicted"/>
<gene>
    <name evidence="1" type="ORF">UFOPK3773_00025</name>
</gene>
<dbReference type="AlphaFoldDB" id="A0A6J7I8P4"/>
<name>A0A6J7I8P4_9ZZZZ</name>
<sequence>MTTFASPRILVAVALVGTFALAGCGAASSSTSSTSSPTVPTVSVPSVSLAPTGSAREVTFTTVFASKNRRVAEVGPDNQIAYGWNDLDGPTTFEGQPATVEFQGSIWFVNGSGPFSGFVTVTLEDGSSLGTNVAGEASLDPTTKATSFSGRITVIGGTGAYVNSSGAGSWTGLREGAVGDAVTFVGSISLTS</sequence>
<reference evidence="1" key="1">
    <citation type="submission" date="2020-05" db="EMBL/GenBank/DDBJ databases">
        <authorList>
            <person name="Chiriac C."/>
            <person name="Salcher M."/>
            <person name="Ghai R."/>
            <person name="Kavagutti S V."/>
        </authorList>
    </citation>
    <scope>NUCLEOTIDE SEQUENCE</scope>
</reference>
<dbReference type="EMBL" id="CAFBNF010000001">
    <property type="protein sequence ID" value="CAB4927080.1"/>
    <property type="molecule type" value="Genomic_DNA"/>
</dbReference>
<accession>A0A6J7I8P4</accession>
<protein>
    <submittedName>
        <fullName evidence="1">Unannotated protein</fullName>
    </submittedName>
</protein>
<evidence type="ECO:0000313" key="1">
    <source>
        <dbReference type="EMBL" id="CAB4927080.1"/>
    </source>
</evidence>